<keyword evidence="8" id="KW-0132">Cell division</keyword>
<reference evidence="9" key="1">
    <citation type="submission" date="2016-10" db="EMBL/GenBank/DDBJ databases">
        <authorList>
            <person name="Varghese N."/>
            <person name="Submissions S."/>
        </authorList>
    </citation>
    <scope>NUCLEOTIDE SEQUENCE [LARGE SCALE GENOMIC DNA]</scope>
    <source>
        <strain evidence="9">DSM 20403</strain>
    </source>
</reference>
<dbReference type="GO" id="GO:0005524">
    <property type="term" value="F:ATP binding"/>
    <property type="evidence" value="ECO:0007669"/>
    <property type="project" value="UniProtKB-KW"/>
</dbReference>
<dbReference type="OrthoDB" id="9791546at2"/>
<dbReference type="FunFam" id="3.40.50.300:FF:000056">
    <property type="entry name" value="Cell division ATP-binding protein FtsE"/>
    <property type="match status" value="1"/>
</dbReference>
<dbReference type="GO" id="GO:0051301">
    <property type="term" value="P:cell division"/>
    <property type="evidence" value="ECO:0007669"/>
    <property type="project" value="UniProtKB-KW"/>
</dbReference>
<evidence type="ECO:0000313" key="9">
    <source>
        <dbReference type="Proteomes" id="UP000182635"/>
    </source>
</evidence>
<dbReference type="InterPro" id="IPR027417">
    <property type="entry name" value="P-loop_NTPase"/>
</dbReference>
<dbReference type="AlphaFoldDB" id="A0A1I2QQI3"/>
<keyword evidence="8" id="KW-0131">Cell cycle</keyword>
<dbReference type="GO" id="GO:0016887">
    <property type="term" value="F:ATP hydrolysis activity"/>
    <property type="evidence" value="ECO:0007669"/>
    <property type="project" value="InterPro"/>
</dbReference>
<dbReference type="PROSITE" id="PS50893">
    <property type="entry name" value="ABC_TRANSPORTER_2"/>
    <property type="match status" value="1"/>
</dbReference>
<proteinExistence type="inferred from homology"/>
<keyword evidence="3" id="KW-0547">Nucleotide-binding</keyword>
<dbReference type="SMART" id="SM00382">
    <property type="entry name" value="AAA"/>
    <property type="match status" value="1"/>
</dbReference>
<keyword evidence="4 8" id="KW-0067">ATP-binding</keyword>
<name>A0A1I2QQI3_9LACO</name>
<dbReference type="Proteomes" id="UP000182635">
    <property type="component" value="Unassembled WGS sequence"/>
</dbReference>
<organism evidence="8 9">
    <name type="scientific">Ligilactobacillus ruminis DSM 20403 = NBRC 102161</name>
    <dbReference type="NCBI Taxonomy" id="1423798"/>
    <lineage>
        <taxon>Bacteria</taxon>
        <taxon>Bacillati</taxon>
        <taxon>Bacillota</taxon>
        <taxon>Bacilli</taxon>
        <taxon>Lactobacillales</taxon>
        <taxon>Lactobacillaceae</taxon>
        <taxon>Ligilactobacillus</taxon>
    </lineage>
</organism>
<dbReference type="InterPro" id="IPR015854">
    <property type="entry name" value="ABC_transpr_LolD-like"/>
</dbReference>
<evidence type="ECO:0000256" key="6">
    <source>
        <dbReference type="ARBA" id="ARBA00055994"/>
    </source>
</evidence>
<evidence type="ECO:0000256" key="4">
    <source>
        <dbReference type="ARBA" id="ARBA00022840"/>
    </source>
</evidence>
<comment type="similarity">
    <text evidence="1">Belongs to the ABC transporter superfamily.</text>
</comment>
<evidence type="ECO:0000256" key="2">
    <source>
        <dbReference type="ARBA" id="ARBA00022448"/>
    </source>
</evidence>
<sequence length="236" mass="27031">MIKFTHISKKYDNGNYGLKDVSFKIEQGEFVYVVGKSGAGKSTLLKMFNREEMPTSGEILMGNVKISRLKNNQVYKLRRQVGVIRQKDLFLPNRSAYENVEYVLSACDVPKEEWDKRILDAFTTVGMWNFREHRTYELSIGQQKKIAIARAIVTSPPVLIADEATANLDNRSAMDIMKLFNKINRQGMTVVFATHDSTMVNTLRRRTLELSYGNLVRDDKKGGYSATNDPKNVYVW</sequence>
<evidence type="ECO:0000256" key="5">
    <source>
        <dbReference type="ARBA" id="ARBA00049360"/>
    </source>
</evidence>
<evidence type="ECO:0000256" key="3">
    <source>
        <dbReference type="ARBA" id="ARBA00022741"/>
    </source>
</evidence>
<dbReference type="InterPro" id="IPR003593">
    <property type="entry name" value="AAA+_ATPase"/>
</dbReference>
<comment type="catalytic activity">
    <reaction evidence="5">
        <text>ATP + H2O = ADP + phosphate + H(+)</text>
        <dbReference type="Rhea" id="RHEA:13065"/>
        <dbReference type="ChEBI" id="CHEBI:15377"/>
        <dbReference type="ChEBI" id="CHEBI:15378"/>
        <dbReference type="ChEBI" id="CHEBI:30616"/>
        <dbReference type="ChEBI" id="CHEBI:43474"/>
        <dbReference type="ChEBI" id="CHEBI:456216"/>
    </reaction>
</comment>
<protein>
    <submittedName>
        <fullName evidence="8">Cell division transport system ATP-binding protein</fullName>
    </submittedName>
</protein>
<dbReference type="SUPFAM" id="SSF52540">
    <property type="entry name" value="P-loop containing nucleoside triphosphate hydrolases"/>
    <property type="match status" value="1"/>
</dbReference>
<keyword evidence="2" id="KW-0813">Transport</keyword>
<evidence type="ECO:0000256" key="1">
    <source>
        <dbReference type="ARBA" id="ARBA00005417"/>
    </source>
</evidence>
<dbReference type="EMBL" id="FOPI01000010">
    <property type="protein sequence ID" value="SFG30692.1"/>
    <property type="molecule type" value="Genomic_DNA"/>
</dbReference>
<feature type="domain" description="ABC transporter" evidence="7">
    <location>
        <begin position="2"/>
        <end position="235"/>
    </location>
</feature>
<evidence type="ECO:0000313" key="8">
    <source>
        <dbReference type="EMBL" id="SFG30692.1"/>
    </source>
</evidence>
<dbReference type="GO" id="GO:0022857">
    <property type="term" value="F:transmembrane transporter activity"/>
    <property type="evidence" value="ECO:0007669"/>
    <property type="project" value="TreeGrafter"/>
</dbReference>
<dbReference type="GO" id="GO:0005886">
    <property type="term" value="C:plasma membrane"/>
    <property type="evidence" value="ECO:0007669"/>
    <property type="project" value="TreeGrafter"/>
</dbReference>
<accession>A0A1I2QQI3</accession>
<dbReference type="Gene3D" id="3.40.50.300">
    <property type="entry name" value="P-loop containing nucleotide triphosphate hydrolases"/>
    <property type="match status" value="1"/>
</dbReference>
<evidence type="ECO:0000259" key="7">
    <source>
        <dbReference type="PROSITE" id="PS50893"/>
    </source>
</evidence>
<comment type="function">
    <text evidence="6">Part of the ABC transporter FtsEX involved in cellular division. Has ATPase activity. Essential for cell division and viability.</text>
</comment>
<gene>
    <name evidence="8" type="ORF">SAMN02910432_00783</name>
</gene>
<dbReference type="Pfam" id="PF00005">
    <property type="entry name" value="ABC_tran"/>
    <property type="match status" value="1"/>
</dbReference>
<dbReference type="InterPro" id="IPR003439">
    <property type="entry name" value="ABC_transporter-like_ATP-bd"/>
</dbReference>
<dbReference type="PANTHER" id="PTHR24220:SF470">
    <property type="entry name" value="CELL DIVISION ATP-BINDING PROTEIN FTSE"/>
    <property type="match status" value="1"/>
</dbReference>
<dbReference type="PANTHER" id="PTHR24220">
    <property type="entry name" value="IMPORT ATP-BINDING PROTEIN"/>
    <property type="match status" value="1"/>
</dbReference>
<dbReference type="RefSeq" id="WP_046922498.1">
    <property type="nucleotide sequence ID" value="NZ_AYYL01000007.1"/>
</dbReference>